<dbReference type="InterPro" id="IPR017185">
    <property type="entry name" value="UCP037373_trxn_reg"/>
</dbReference>
<dbReference type="InterPro" id="IPR036390">
    <property type="entry name" value="WH_DNA-bd_sf"/>
</dbReference>
<reference evidence="1 2" key="1">
    <citation type="journal article" date="2019" name="Nat. Microbiol.">
        <title>Wide diversity of methane and short-chain alkane metabolisms in uncultured archaea.</title>
        <authorList>
            <person name="Borrel G."/>
            <person name="Adam P.S."/>
            <person name="McKay L.J."/>
            <person name="Chen L.X."/>
            <person name="Sierra-Garcia I.N."/>
            <person name="Sieber C.M."/>
            <person name="Letourneur Q."/>
            <person name="Ghozlane A."/>
            <person name="Andersen G.L."/>
            <person name="Li W.J."/>
            <person name="Hallam S.J."/>
            <person name="Muyzer G."/>
            <person name="de Oliveira V.M."/>
            <person name="Inskeep W.P."/>
            <person name="Banfield J.F."/>
            <person name="Gribaldo S."/>
        </authorList>
    </citation>
    <scope>NUCLEOTIDE SEQUENCE [LARGE SCALE GENOMIC DNA]</scope>
    <source>
        <strain evidence="1">NM1b</strain>
    </source>
</reference>
<dbReference type="Proteomes" id="UP000320766">
    <property type="component" value="Unassembled WGS sequence"/>
</dbReference>
<name>A0A520KWA5_9EURY</name>
<comment type="caution">
    <text evidence="1">The sequence shown here is derived from an EMBL/GenBank/DDBJ whole genome shotgun (WGS) entry which is preliminary data.</text>
</comment>
<proteinExistence type="predicted"/>
<sequence>MKRSSTIILDDEDKEFVDLLVDLGVKINVAKILVYLVGAGECISRDIERGTDLRQPEVSMAMRKFRERGWIGEEEIKHGGKGRPLKRYKLTVAIDNILNILEDEKIREAKKDLEEINRLREMVKKLTKER</sequence>
<dbReference type="InterPro" id="IPR036388">
    <property type="entry name" value="WH-like_DNA-bd_sf"/>
</dbReference>
<accession>A0A520KWA5</accession>
<organism evidence="1 2">
    <name type="scientific">Candidatus Methanolliviera hydrocarbonicum</name>
    <dbReference type="NCBI Taxonomy" id="2491085"/>
    <lineage>
        <taxon>Archaea</taxon>
        <taxon>Methanobacteriati</taxon>
        <taxon>Methanobacteriota</taxon>
        <taxon>Candidatus Methanoliparia</taxon>
        <taxon>Candidatus Methanoliparales</taxon>
        <taxon>Candidatus Methanollivieraceae</taxon>
        <taxon>Candidatus Methanolliviera</taxon>
    </lineage>
</organism>
<gene>
    <name evidence="1" type="ORF">EF807_05160</name>
</gene>
<evidence type="ECO:0000313" key="2">
    <source>
        <dbReference type="Proteomes" id="UP000320766"/>
    </source>
</evidence>
<dbReference type="SUPFAM" id="SSF46785">
    <property type="entry name" value="Winged helix' DNA-binding domain"/>
    <property type="match status" value="1"/>
</dbReference>
<dbReference type="EMBL" id="RXIL01000091">
    <property type="protein sequence ID" value="RZN68951.1"/>
    <property type="molecule type" value="Genomic_DNA"/>
</dbReference>
<dbReference type="AlphaFoldDB" id="A0A520KWA5"/>
<dbReference type="PIRSF" id="PIRSF037373">
    <property type="entry name" value="UCP037373_trxn_reg"/>
    <property type="match status" value="1"/>
</dbReference>
<protein>
    <submittedName>
        <fullName evidence="1">ArsR family transcriptional regulator</fullName>
    </submittedName>
</protein>
<evidence type="ECO:0000313" key="1">
    <source>
        <dbReference type="EMBL" id="RZN68951.1"/>
    </source>
</evidence>
<dbReference type="Gene3D" id="1.10.10.10">
    <property type="entry name" value="Winged helix-like DNA-binding domain superfamily/Winged helix DNA-binding domain"/>
    <property type="match status" value="1"/>
</dbReference>